<dbReference type="SUPFAM" id="SSF50978">
    <property type="entry name" value="WD40 repeat-like"/>
    <property type="match status" value="1"/>
</dbReference>
<accession>A0A9P1IC57</accession>
<evidence type="ECO:0000256" key="3">
    <source>
        <dbReference type="PROSITE-ProRule" id="PRU00221"/>
    </source>
</evidence>
<organism evidence="4 5">
    <name type="scientific">Caenorhabditis angaria</name>
    <dbReference type="NCBI Taxonomy" id="860376"/>
    <lineage>
        <taxon>Eukaryota</taxon>
        <taxon>Metazoa</taxon>
        <taxon>Ecdysozoa</taxon>
        <taxon>Nematoda</taxon>
        <taxon>Chromadorea</taxon>
        <taxon>Rhabditida</taxon>
        <taxon>Rhabditina</taxon>
        <taxon>Rhabditomorpha</taxon>
        <taxon>Rhabditoidea</taxon>
        <taxon>Rhabditidae</taxon>
        <taxon>Peloderinae</taxon>
        <taxon>Caenorhabditis</taxon>
    </lineage>
</organism>
<dbReference type="PANTHER" id="PTHR19869">
    <property type="entry name" value="SPERMATID WD-REPEAT PROTEIN"/>
    <property type="match status" value="1"/>
</dbReference>
<dbReference type="PRINTS" id="PR00320">
    <property type="entry name" value="GPROTEINBRPT"/>
</dbReference>
<protein>
    <submittedName>
        <fullName evidence="4">Uncharacterized protein</fullName>
    </submittedName>
</protein>
<dbReference type="InterPro" id="IPR036322">
    <property type="entry name" value="WD40_repeat_dom_sf"/>
</dbReference>
<dbReference type="InterPro" id="IPR015943">
    <property type="entry name" value="WD40/YVTN_repeat-like_dom_sf"/>
</dbReference>
<keyword evidence="5" id="KW-1185">Reference proteome</keyword>
<dbReference type="Proteomes" id="UP001152747">
    <property type="component" value="Unassembled WGS sequence"/>
</dbReference>
<dbReference type="PANTHER" id="PTHR19869:SF1">
    <property type="entry name" value="WD REPEAT-CONTAINING PROTEIN 31"/>
    <property type="match status" value="1"/>
</dbReference>
<gene>
    <name evidence="4" type="ORF">CAMP_LOCUS4992</name>
</gene>
<proteinExistence type="predicted"/>
<keyword evidence="1 3" id="KW-0853">WD repeat</keyword>
<evidence type="ECO:0000313" key="5">
    <source>
        <dbReference type="Proteomes" id="UP001152747"/>
    </source>
</evidence>
<feature type="repeat" description="WD" evidence="3">
    <location>
        <begin position="114"/>
        <end position="154"/>
    </location>
</feature>
<feature type="repeat" description="WD" evidence="3">
    <location>
        <begin position="242"/>
        <end position="285"/>
    </location>
</feature>
<evidence type="ECO:0000313" key="4">
    <source>
        <dbReference type="EMBL" id="CAI5442355.1"/>
    </source>
</evidence>
<dbReference type="EMBL" id="CANHGI010000002">
    <property type="protein sequence ID" value="CAI5442355.1"/>
    <property type="molecule type" value="Genomic_DNA"/>
</dbReference>
<dbReference type="Gene3D" id="2.130.10.10">
    <property type="entry name" value="YVTN repeat-like/Quinoprotein amine dehydrogenase"/>
    <property type="match status" value="2"/>
</dbReference>
<dbReference type="Pfam" id="PF00400">
    <property type="entry name" value="WD40"/>
    <property type="match status" value="2"/>
</dbReference>
<dbReference type="InterPro" id="IPR020472">
    <property type="entry name" value="WD40_PAC1"/>
</dbReference>
<evidence type="ECO:0000256" key="1">
    <source>
        <dbReference type="ARBA" id="ARBA00022574"/>
    </source>
</evidence>
<keyword evidence="2" id="KW-0677">Repeat</keyword>
<dbReference type="InterPro" id="IPR001680">
    <property type="entry name" value="WD40_rpt"/>
</dbReference>
<name>A0A9P1IC57_9PELO</name>
<dbReference type="InterPro" id="IPR040066">
    <property type="entry name" value="WDR31"/>
</dbReference>
<evidence type="ECO:0000256" key="2">
    <source>
        <dbReference type="ARBA" id="ARBA00022737"/>
    </source>
</evidence>
<reference evidence="4" key="1">
    <citation type="submission" date="2022-11" db="EMBL/GenBank/DDBJ databases">
        <authorList>
            <person name="Kikuchi T."/>
        </authorList>
    </citation>
    <scope>NUCLEOTIDE SEQUENCE</scope>
    <source>
        <strain evidence="4">PS1010</strain>
    </source>
</reference>
<dbReference type="AlphaFoldDB" id="A0A9P1IC57"/>
<dbReference type="PROSITE" id="PS50082">
    <property type="entry name" value="WD_REPEATS_2"/>
    <property type="match status" value="2"/>
</dbReference>
<dbReference type="SMART" id="SM00320">
    <property type="entry name" value="WD40"/>
    <property type="match status" value="5"/>
</dbReference>
<sequence length="347" mass="39031">MDPNDVVREGVRVAKSYHKIDKTEKHSFHRDTINSLCTFRNSMVLSGSRDKTIALNNCDTADVSTCWTNMNSEVTKLSFRAQAGGIKHTVMSGSRDGTVNMWVCNSPNPIKTIPGAHRMIISGLVIRNDDEFVSGSRDGHTKLWDIETGKCIFDTQTSRNLVTHMCNTTRNLIGQSSEDKTVKLWDPRESTPVHTFARKQHIQMHCDQIDENYIASCSNGFNNDGCEITFYDLRLTKPLRELKGHEGSVTCIAPLQLNDKKLMVSVGLDKTIRLWKIDDGTLVWTEESPFDADNLQCCCYSDGHVVISGGFGRLALYHCKYTAGRPCLIQLWVQKTQINSSSSNQRF</sequence>
<comment type="caution">
    <text evidence="4">The sequence shown here is derived from an EMBL/GenBank/DDBJ whole genome shotgun (WGS) entry which is preliminary data.</text>
</comment>
<dbReference type="OrthoDB" id="6262491at2759"/>